<gene>
    <name evidence="2" type="ORF">Cvel_21641</name>
</gene>
<dbReference type="VEuPathDB" id="CryptoDB:Cvel_21641"/>
<feature type="compositionally biased region" description="Acidic residues" evidence="1">
    <location>
        <begin position="352"/>
        <end position="361"/>
    </location>
</feature>
<evidence type="ECO:0000256" key="1">
    <source>
        <dbReference type="SAM" id="MobiDB-lite"/>
    </source>
</evidence>
<dbReference type="PhylomeDB" id="A0A0G4GF96"/>
<protein>
    <submittedName>
        <fullName evidence="2">Uncharacterized protein</fullName>
    </submittedName>
</protein>
<proteinExistence type="predicted"/>
<accession>A0A0G4GF96</accession>
<sequence length="813" mass="89013">MLHPDLGEIAQGEVLDTLKNYLAPRLTTGIKGDSWRSGSATRTQDEIQEARGVFPGDMGFDLEEESLKKIMSQNQGVYLHSPPQPRQIEIPEGWTTSMSLQVSIVSDAAGGKRRGRYYMYTALNYLDRPKQEWIEADRELRETDGLSQIEPPGAKYTYWTPLEGKFWTVRLSMAVGFPERYYGYKRIEFQNYVLPSSYDPDLVAASIRAYTEGGDRMMEHFWDMFRGTKSNEDEKAWYLVCEMCYQVRCMFHRSKHHDDCSRPIVLNFEREDPTVQVVPPKDPRDRVDKNEVGRGDRAWEELSDASVAKTGRDRRGGEGSPHACASGAEDEKTDEDTFASESLLWGRLSGSDSDDRDDGGDPPDRDGGQGDPSPDESLHDPPLGGYSGGDWGGGTDDKGGGDGGGDVPPGSSQALHHGISVGERACLHLSARRRLRRLSVRRIFSGDDGDDERGAESSAERGRGDESEPEDRPIDPSADRYVPVRTRNSHPREESFGSSCAGVLLVRSSADGGPPLGVWKLPEEEKVEGAKGSADAVSADPSASSSSSAVPSSSVVPAVPPVEGEARIAPEAAESQPGVPLNTGGEERAEDHGGPLAAEGASDEGNEVGGVEPLGPIVENVETDEEPSSMIASMDRDGYVSEASLSTFEASGPGSGSDSSSSDDEWGVLGGRKLPKVGEGPNVRQNPPKEEVEEINKVDEVLQGPQWERFNTLCVMEVLREERARRVPKVTGRNWKDDFREERGIRSFAGAMAWEREEGSPKWAKTPKSPTRSRWCGLPHLSCLSSRKPWSGFLFTGAAVYEEEMSRFKKGST</sequence>
<reference evidence="2" key="1">
    <citation type="submission" date="2014-11" db="EMBL/GenBank/DDBJ databases">
        <authorList>
            <person name="Otto D Thomas"/>
            <person name="Naeem Raeece"/>
        </authorList>
    </citation>
    <scope>NUCLEOTIDE SEQUENCE</scope>
</reference>
<name>A0A0G4GF96_9ALVE</name>
<dbReference type="EMBL" id="CDMZ01001156">
    <property type="protein sequence ID" value="CEM28217.1"/>
    <property type="molecule type" value="Genomic_DNA"/>
</dbReference>
<dbReference type="AlphaFoldDB" id="A0A0G4GF96"/>
<feature type="region of interest" description="Disordered" evidence="1">
    <location>
        <begin position="275"/>
        <end position="418"/>
    </location>
</feature>
<feature type="compositionally biased region" description="Basic and acidic residues" evidence="1">
    <location>
        <begin position="452"/>
        <end position="478"/>
    </location>
</feature>
<feature type="compositionally biased region" description="Basic and acidic residues" evidence="1">
    <location>
        <begin position="281"/>
        <end position="300"/>
    </location>
</feature>
<organism evidence="2">
    <name type="scientific">Chromera velia CCMP2878</name>
    <dbReference type="NCBI Taxonomy" id="1169474"/>
    <lineage>
        <taxon>Eukaryota</taxon>
        <taxon>Sar</taxon>
        <taxon>Alveolata</taxon>
        <taxon>Colpodellida</taxon>
        <taxon>Chromeraceae</taxon>
        <taxon>Chromera</taxon>
    </lineage>
</organism>
<evidence type="ECO:0000313" key="2">
    <source>
        <dbReference type="EMBL" id="CEM28217.1"/>
    </source>
</evidence>
<feature type="compositionally biased region" description="Gly residues" evidence="1">
    <location>
        <begin position="385"/>
        <end position="394"/>
    </location>
</feature>
<feature type="compositionally biased region" description="Low complexity" evidence="1">
    <location>
        <begin position="533"/>
        <end position="557"/>
    </location>
</feature>
<feature type="region of interest" description="Disordered" evidence="1">
    <location>
        <begin position="439"/>
        <end position="691"/>
    </location>
</feature>